<gene>
    <name evidence="3" type="ORF">HF086_005931</name>
</gene>
<organism evidence="3 4">
    <name type="scientific">Spodoptera exigua</name>
    <name type="common">Beet armyworm</name>
    <name type="synonym">Noctua fulgens</name>
    <dbReference type="NCBI Taxonomy" id="7107"/>
    <lineage>
        <taxon>Eukaryota</taxon>
        <taxon>Metazoa</taxon>
        <taxon>Ecdysozoa</taxon>
        <taxon>Arthropoda</taxon>
        <taxon>Hexapoda</taxon>
        <taxon>Insecta</taxon>
        <taxon>Pterygota</taxon>
        <taxon>Neoptera</taxon>
        <taxon>Endopterygota</taxon>
        <taxon>Lepidoptera</taxon>
        <taxon>Glossata</taxon>
        <taxon>Ditrysia</taxon>
        <taxon>Noctuoidea</taxon>
        <taxon>Noctuidae</taxon>
        <taxon>Amphipyrinae</taxon>
        <taxon>Spodoptera</taxon>
    </lineage>
</organism>
<dbReference type="Gene3D" id="1.20.1250.20">
    <property type="entry name" value="MFS general substrate transporter like domains"/>
    <property type="match status" value="1"/>
</dbReference>
<evidence type="ECO:0000313" key="3">
    <source>
        <dbReference type="EMBL" id="KAH9643269.1"/>
    </source>
</evidence>
<dbReference type="InterPro" id="IPR036259">
    <property type="entry name" value="MFS_trans_sf"/>
</dbReference>
<reference evidence="3" key="1">
    <citation type="journal article" date="2021" name="G3 (Bethesda)">
        <title>Genome and transcriptome analysis of the beet armyworm Spodoptera exigua reveals targets for pest control. .</title>
        <authorList>
            <person name="Simon S."/>
            <person name="Breeschoten T."/>
            <person name="Jansen H.J."/>
            <person name="Dirks R.P."/>
            <person name="Schranz M.E."/>
            <person name="Ros V.I.D."/>
        </authorList>
    </citation>
    <scope>NUCLEOTIDE SEQUENCE</scope>
    <source>
        <strain evidence="3">TB_SE_WUR_2020</strain>
    </source>
</reference>
<evidence type="ECO:0000256" key="1">
    <source>
        <dbReference type="SAM" id="MobiDB-lite"/>
    </source>
</evidence>
<feature type="region of interest" description="Disordered" evidence="1">
    <location>
        <begin position="1"/>
        <end position="32"/>
    </location>
</feature>
<dbReference type="Proteomes" id="UP000814243">
    <property type="component" value="Unassembled WGS sequence"/>
</dbReference>
<proteinExistence type="predicted"/>
<keyword evidence="2" id="KW-0812">Transmembrane</keyword>
<keyword evidence="2" id="KW-1133">Transmembrane helix</keyword>
<comment type="caution">
    <text evidence="3">The sequence shown here is derived from an EMBL/GenBank/DDBJ whole genome shotgun (WGS) entry which is preliminary data.</text>
</comment>
<dbReference type="EMBL" id="JACEFF010000143">
    <property type="protein sequence ID" value="KAH9643269.1"/>
    <property type="molecule type" value="Genomic_DNA"/>
</dbReference>
<keyword evidence="2" id="KW-0472">Membrane</keyword>
<sequence length="105" mass="10957">MSCAEADGVVRGGDGRVPVRGRGRGVGARGRGGGAALAGAVFADSAGLQPAPYAMLADAFEYEFRGCAVALVSVAAWAANAVEVVLFPLVARGAGWRRRWRWPRR</sequence>
<evidence type="ECO:0000313" key="4">
    <source>
        <dbReference type="Proteomes" id="UP000814243"/>
    </source>
</evidence>
<dbReference type="AlphaFoldDB" id="A0A922MV72"/>
<name>A0A922MV72_SPOEX</name>
<accession>A0A922MV72</accession>
<feature type="transmembrane region" description="Helical" evidence="2">
    <location>
        <begin position="68"/>
        <end position="91"/>
    </location>
</feature>
<protein>
    <submittedName>
        <fullName evidence="3">Uncharacterized protein</fullName>
    </submittedName>
</protein>
<evidence type="ECO:0000256" key="2">
    <source>
        <dbReference type="SAM" id="Phobius"/>
    </source>
</evidence>